<feature type="domain" description="Disease resistance R13L4/SHOC-2-like LRR" evidence="10">
    <location>
        <begin position="548"/>
        <end position="857"/>
    </location>
</feature>
<reference evidence="11" key="1">
    <citation type="submission" date="2022-12" db="EMBL/GenBank/DDBJ databases">
        <title>Draft genome assemblies for two species of Escallonia (Escalloniales).</title>
        <authorList>
            <person name="Chanderbali A."/>
            <person name="Dervinis C."/>
            <person name="Anghel I."/>
            <person name="Soltis D."/>
            <person name="Soltis P."/>
            <person name="Zapata F."/>
        </authorList>
    </citation>
    <scope>NUCLEOTIDE SEQUENCE</scope>
    <source>
        <strain evidence="11">UCBG64.0493</strain>
        <tissue evidence="11">Leaf</tissue>
    </source>
</reference>
<dbReference type="InterPro" id="IPR058922">
    <property type="entry name" value="WHD_DRP"/>
</dbReference>
<dbReference type="GO" id="GO:0098542">
    <property type="term" value="P:defense response to other organism"/>
    <property type="evidence" value="ECO:0007669"/>
    <property type="project" value="TreeGrafter"/>
</dbReference>
<evidence type="ECO:0000313" key="11">
    <source>
        <dbReference type="EMBL" id="KAK3010994.1"/>
    </source>
</evidence>
<name>A0AA89ANM2_9ASTE</name>
<dbReference type="GO" id="GO:0051607">
    <property type="term" value="P:defense response to virus"/>
    <property type="evidence" value="ECO:0007669"/>
    <property type="project" value="UniProtKB-ARBA"/>
</dbReference>
<dbReference type="Proteomes" id="UP001188597">
    <property type="component" value="Unassembled WGS sequence"/>
</dbReference>
<proteinExistence type="inferred from homology"/>
<dbReference type="InterPro" id="IPR041118">
    <property type="entry name" value="Rx_N"/>
</dbReference>
<keyword evidence="5" id="KW-0611">Plant defense</keyword>
<evidence type="ECO:0000256" key="1">
    <source>
        <dbReference type="ARBA" id="ARBA00008894"/>
    </source>
</evidence>
<dbReference type="Gene3D" id="1.10.8.430">
    <property type="entry name" value="Helical domain of apoptotic protease-activating factors"/>
    <property type="match status" value="1"/>
</dbReference>
<dbReference type="InterPro" id="IPR027417">
    <property type="entry name" value="P-loop_NTPase"/>
</dbReference>
<keyword evidence="4" id="KW-0547">Nucleotide-binding</keyword>
<dbReference type="SUPFAM" id="SSF52058">
    <property type="entry name" value="L domain-like"/>
    <property type="match status" value="1"/>
</dbReference>
<gene>
    <name evidence="11" type="ORF">RJ639_012931</name>
</gene>
<dbReference type="Pfam" id="PF23559">
    <property type="entry name" value="WHD_DRP"/>
    <property type="match status" value="1"/>
</dbReference>
<dbReference type="InterPro" id="IPR044974">
    <property type="entry name" value="Disease_R_plants"/>
</dbReference>
<keyword evidence="2" id="KW-0433">Leucine-rich repeat</keyword>
<dbReference type="PANTHER" id="PTHR23155:SF1205">
    <property type="entry name" value="DISEASE RESISTANCE PROTEIN RPM1"/>
    <property type="match status" value="1"/>
</dbReference>
<dbReference type="PANTHER" id="PTHR23155">
    <property type="entry name" value="DISEASE RESISTANCE PROTEIN RP"/>
    <property type="match status" value="1"/>
</dbReference>
<evidence type="ECO:0000256" key="6">
    <source>
        <dbReference type="ARBA" id="ARBA00022840"/>
    </source>
</evidence>
<dbReference type="Gene3D" id="1.20.5.4130">
    <property type="match status" value="1"/>
</dbReference>
<dbReference type="InterPro" id="IPR002182">
    <property type="entry name" value="NB-ARC"/>
</dbReference>
<dbReference type="AlphaFoldDB" id="A0AA89ANM2"/>
<dbReference type="GO" id="GO:0043531">
    <property type="term" value="F:ADP binding"/>
    <property type="evidence" value="ECO:0007669"/>
    <property type="project" value="InterPro"/>
</dbReference>
<dbReference type="FunFam" id="3.40.50.300:FF:001091">
    <property type="entry name" value="Probable disease resistance protein At1g61300"/>
    <property type="match status" value="1"/>
</dbReference>
<dbReference type="Pfam" id="PF00931">
    <property type="entry name" value="NB-ARC"/>
    <property type="match status" value="1"/>
</dbReference>
<evidence type="ECO:0000259" key="8">
    <source>
        <dbReference type="Pfam" id="PF18052"/>
    </source>
</evidence>
<dbReference type="InterPro" id="IPR055414">
    <property type="entry name" value="LRR_R13L4/SHOC2-like"/>
</dbReference>
<evidence type="ECO:0000256" key="5">
    <source>
        <dbReference type="ARBA" id="ARBA00022821"/>
    </source>
</evidence>
<dbReference type="Gene3D" id="3.40.50.300">
    <property type="entry name" value="P-loop containing nucleotide triphosphate hydrolases"/>
    <property type="match status" value="1"/>
</dbReference>
<dbReference type="Gene3D" id="3.80.10.10">
    <property type="entry name" value="Ribonuclease Inhibitor"/>
    <property type="match status" value="1"/>
</dbReference>
<organism evidence="11 12">
    <name type="scientific">Escallonia herrerae</name>
    <dbReference type="NCBI Taxonomy" id="1293975"/>
    <lineage>
        <taxon>Eukaryota</taxon>
        <taxon>Viridiplantae</taxon>
        <taxon>Streptophyta</taxon>
        <taxon>Embryophyta</taxon>
        <taxon>Tracheophyta</taxon>
        <taxon>Spermatophyta</taxon>
        <taxon>Magnoliopsida</taxon>
        <taxon>eudicotyledons</taxon>
        <taxon>Gunneridae</taxon>
        <taxon>Pentapetalae</taxon>
        <taxon>asterids</taxon>
        <taxon>campanulids</taxon>
        <taxon>Escalloniales</taxon>
        <taxon>Escalloniaceae</taxon>
        <taxon>Escallonia</taxon>
    </lineage>
</organism>
<evidence type="ECO:0000256" key="2">
    <source>
        <dbReference type="ARBA" id="ARBA00022614"/>
    </source>
</evidence>
<comment type="caution">
    <text evidence="11">The sequence shown here is derived from an EMBL/GenBank/DDBJ whole genome shotgun (WGS) entry which is preliminary data.</text>
</comment>
<dbReference type="GO" id="GO:0005524">
    <property type="term" value="F:ATP binding"/>
    <property type="evidence" value="ECO:0007669"/>
    <property type="project" value="UniProtKB-KW"/>
</dbReference>
<accession>A0AA89ANM2</accession>
<dbReference type="Pfam" id="PF23598">
    <property type="entry name" value="LRR_14"/>
    <property type="match status" value="1"/>
</dbReference>
<dbReference type="InterPro" id="IPR032675">
    <property type="entry name" value="LRR_dom_sf"/>
</dbReference>
<dbReference type="CDD" id="cd14798">
    <property type="entry name" value="RX-CC_like"/>
    <property type="match status" value="1"/>
</dbReference>
<feature type="domain" description="Disease resistance protein winged helix" evidence="9">
    <location>
        <begin position="416"/>
        <end position="486"/>
    </location>
</feature>
<comment type="similarity">
    <text evidence="1">Belongs to the disease resistance NB-LRR family.</text>
</comment>
<feature type="domain" description="NB-ARC" evidence="7">
    <location>
        <begin position="166"/>
        <end position="335"/>
    </location>
</feature>
<evidence type="ECO:0000256" key="4">
    <source>
        <dbReference type="ARBA" id="ARBA00022741"/>
    </source>
</evidence>
<protein>
    <submittedName>
        <fullName evidence="11">Uncharacterized protein</fullName>
    </submittedName>
</protein>
<dbReference type="InterPro" id="IPR038005">
    <property type="entry name" value="RX-like_CC"/>
</dbReference>
<dbReference type="InterPro" id="IPR042197">
    <property type="entry name" value="Apaf_helical"/>
</dbReference>
<dbReference type="EMBL" id="JAVXUP010001491">
    <property type="protein sequence ID" value="KAK3010994.1"/>
    <property type="molecule type" value="Genomic_DNA"/>
</dbReference>
<evidence type="ECO:0000259" key="9">
    <source>
        <dbReference type="Pfam" id="PF23559"/>
    </source>
</evidence>
<dbReference type="FunFam" id="1.10.10.10:FF:000322">
    <property type="entry name" value="Probable disease resistance protein At1g63360"/>
    <property type="match status" value="1"/>
</dbReference>
<keyword evidence="3" id="KW-0677">Repeat</keyword>
<evidence type="ECO:0000256" key="3">
    <source>
        <dbReference type="ARBA" id="ARBA00022737"/>
    </source>
</evidence>
<dbReference type="Pfam" id="PF18052">
    <property type="entry name" value="Rx_N"/>
    <property type="match status" value="1"/>
</dbReference>
<evidence type="ECO:0000259" key="7">
    <source>
        <dbReference type="Pfam" id="PF00931"/>
    </source>
</evidence>
<feature type="domain" description="Disease resistance N-terminal" evidence="8">
    <location>
        <begin position="24"/>
        <end position="93"/>
    </location>
</feature>
<dbReference type="SUPFAM" id="SSF52540">
    <property type="entry name" value="P-loop containing nucleoside triphosphate hydrolases"/>
    <property type="match status" value="1"/>
</dbReference>
<evidence type="ECO:0000313" key="12">
    <source>
        <dbReference type="Proteomes" id="UP001188597"/>
    </source>
</evidence>
<dbReference type="Gene3D" id="1.10.10.10">
    <property type="entry name" value="Winged helix-like DNA-binding domain superfamily/Winged helix DNA-binding domain"/>
    <property type="match status" value="1"/>
</dbReference>
<keyword evidence="6" id="KW-0067">ATP-binding</keyword>
<evidence type="ECO:0000259" key="10">
    <source>
        <dbReference type="Pfam" id="PF23598"/>
    </source>
</evidence>
<dbReference type="PRINTS" id="PR00364">
    <property type="entry name" value="DISEASERSIST"/>
</dbReference>
<keyword evidence="12" id="KW-1185">Reference proteome</keyword>
<sequence>MAEALMTLALVCAEEVVKAFRREALHSTKNVQNVVSKSYDNLKQMQAYLRDMEGKNLSELMEHDVIQVRDVSYDLEDVLDEFMLHQYQHTHEHEIIKAAYRVAHYVRHRGYISDINSKVQHIEEKIDGLRGNFHADADGSHRTPLRTEHQVMHTLDDDEIVGFQTIREELLHQLTHGESRRITISLNGQGGSGKTVLVRNVYENKRTRESFHCHALVHVSRNFKFEKLFCNMLEQFCATTKESVPDEGADTQAKLRSFLHQKRYLVVLEDIWREEDWQSINAALPSGLFGSRIIVTTQNSAVASCCVDSPRFVHRLTGLPWPDAWNLFCKTAFKVEHGECPLELEECSQRILKRCEGLPIAIVKVGSLLSNTSRVPREWEKFHNTLRSKKLIDRTLLPSYKDLSSNLKSCFLYFSIFPEDYNITRGRLVRMWVAERFVTERHNETLEETAEDYLDELIQRNLVHVSRSDFDGRVRSCRVPNLVLDFLVRKSEEENFVLVLADSNSSNDRKVRRLSVHKVNFNSLPATSVRSIFLSFPSWGELLRPKVLDVLHEFKPLRVLDLQGTPLDEFPEAIETLTLLRYLSLRNTNIKKVPKSIKKLIYLETLDLKQTGLTELPKQILKLHHLRNLLASRQMNNSHPAQAVEAVSGIDALKNLQKLSLVNYKPDLGELTQLRKLGLVQLRPEDGTSLCTSIQKMPSLRTLDISSIRKEQRLCVEDLKNPPLHLQCLHLKGRLQRFPGWISTLRSLFKVVLKWSKLHYTISPLVALQNSLNLTELHLVDAYNGLELVFVAESFKKLKILYVEKLDLLQTVKIEEGAVPVLQKLTLSKLFHLKMLRTGANFATRVEEIHLCDMHMDLVNRLKKSNVDHGRVNRLRSICFNYGKHDHFSLQTLS</sequence>
<dbReference type="InterPro" id="IPR036388">
    <property type="entry name" value="WH-like_DNA-bd_sf"/>
</dbReference>